<sequence length="443" mass="46198">MSATQESIIELEPVPASTPPARTISFTSNDEPPPATTAIPDGGYGWIIILSLAISAFWHNGMINCWGVLQTALLDSTLRDIPTSTVSFVGSLGLACVAFGLFAVRLMRWFGSRITAIIGITLLGTGLIGSGSSTTNVAGLFGTSGFVSGLGGTIVYTVCNALPVQYFSSKLGLANGLVKLGGGIGGTVMAVALDALVRRVGIEWTFRIQGIMTIATGIPAVLLLKDRAPIRKAPFIELSMFRSLPFTAVFIAGAIGTFSLFVPPYFLPLFAHSLGLSSSTGAGLVAGFNLCNAVGRFLAGPLCDRIGPVNTFFLTMILNAVSMLAIWPVSNSLGPLVVFAMINGIANGSFFTTLPTVVAGMFGPARAAIAMTMAVTGWTGGYLMGAPIAGYLLEAGGGKQEGGQQRTNVYRPAIFYAGGTAFLSSLFVLVARIKMGKDIRKRV</sequence>
<organism evidence="5 6">
    <name type="scientific">Delitschia confertaspora ATCC 74209</name>
    <dbReference type="NCBI Taxonomy" id="1513339"/>
    <lineage>
        <taxon>Eukaryota</taxon>
        <taxon>Fungi</taxon>
        <taxon>Dikarya</taxon>
        <taxon>Ascomycota</taxon>
        <taxon>Pezizomycotina</taxon>
        <taxon>Dothideomycetes</taxon>
        <taxon>Pleosporomycetidae</taxon>
        <taxon>Pleosporales</taxon>
        <taxon>Delitschiaceae</taxon>
        <taxon>Delitschia</taxon>
    </lineage>
</organism>
<reference evidence="5" key="1">
    <citation type="journal article" date="2020" name="Stud. Mycol.">
        <title>101 Dothideomycetes genomes: a test case for predicting lifestyles and emergence of pathogens.</title>
        <authorList>
            <person name="Haridas S."/>
            <person name="Albert R."/>
            <person name="Binder M."/>
            <person name="Bloem J."/>
            <person name="Labutti K."/>
            <person name="Salamov A."/>
            <person name="Andreopoulos B."/>
            <person name="Baker S."/>
            <person name="Barry K."/>
            <person name="Bills G."/>
            <person name="Bluhm B."/>
            <person name="Cannon C."/>
            <person name="Castanera R."/>
            <person name="Culley D."/>
            <person name="Daum C."/>
            <person name="Ezra D."/>
            <person name="Gonzalez J."/>
            <person name="Henrissat B."/>
            <person name="Kuo A."/>
            <person name="Liang C."/>
            <person name="Lipzen A."/>
            <person name="Lutzoni F."/>
            <person name="Magnuson J."/>
            <person name="Mondo S."/>
            <person name="Nolan M."/>
            <person name="Ohm R."/>
            <person name="Pangilinan J."/>
            <person name="Park H.-J."/>
            <person name="Ramirez L."/>
            <person name="Alfaro M."/>
            <person name="Sun H."/>
            <person name="Tritt A."/>
            <person name="Yoshinaga Y."/>
            <person name="Zwiers L.-H."/>
            <person name="Turgeon B."/>
            <person name="Goodwin S."/>
            <person name="Spatafora J."/>
            <person name="Crous P."/>
            <person name="Grigoriev I."/>
        </authorList>
    </citation>
    <scope>NUCLEOTIDE SEQUENCE</scope>
    <source>
        <strain evidence="5">ATCC 74209</strain>
    </source>
</reference>
<feature type="transmembrane region" description="Helical" evidence="3">
    <location>
        <begin position="336"/>
        <end position="362"/>
    </location>
</feature>
<feature type="transmembrane region" description="Helical" evidence="3">
    <location>
        <begin position="44"/>
        <end position="69"/>
    </location>
</feature>
<keyword evidence="3" id="KW-0812">Transmembrane</keyword>
<dbReference type="GO" id="GO:0016020">
    <property type="term" value="C:membrane"/>
    <property type="evidence" value="ECO:0007669"/>
    <property type="project" value="UniProtKB-SubCell"/>
</dbReference>
<dbReference type="InterPro" id="IPR011701">
    <property type="entry name" value="MFS"/>
</dbReference>
<dbReference type="EMBL" id="ML993874">
    <property type="protein sequence ID" value="KAF2204515.1"/>
    <property type="molecule type" value="Genomic_DNA"/>
</dbReference>
<dbReference type="SUPFAM" id="SSF103473">
    <property type="entry name" value="MFS general substrate transporter"/>
    <property type="match status" value="1"/>
</dbReference>
<evidence type="ECO:0000313" key="6">
    <source>
        <dbReference type="Proteomes" id="UP000799536"/>
    </source>
</evidence>
<keyword evidence="6" id="KW-1185">Reference proteome</keyword>
<dbReference type="PANTHER" id="PTHR11360:SF305">
    <property type="entry name" value="MAJOR FACILITATOR SUPERFAMILY (MFS) PROFILE DOMAIN-CONTAINING PROTEIN"/>
    <property type="match status" value="1"/>
</dbReference>
<feature type="transmembrane region" description="Helical" evidence="3">
    <location>
        <begin position="279"/>
        <end position="299"/>
    </location>
</feature>
<dbReference type="InterPro" id="IPR020846">
    <property type="entry name" value="MFS_dom"/>
</dbReference>
<comment type="caution">
    <text evidence="5">The sequence shown here is derived from an EMBL/GenBank/DDBJ whole genome shotgun (WGS) entry which is preliminary data.</text>
</comment>
<feature type="transmembrane region" description="Helical" evidence="3">
    <location>
        <begin position="137"/>
        <end position="159"/>
    </location>
</feature>
<accession>A0A9P4N273</accession>
<feature type="transmembrane region" description="Helical" evidence="3">
    <location>
        <begin position="81"/>
        <end position="102"/>
    </location>
</feature>
<dbReference type="PANTHER" id="PTHR11360">
    <property type="entry name" value="MONOCARBOXYLATE TRANSPORTER"/>
    <property type="match status" value="1"/>
</dbReference>
<feature type="transmembrane region" description="Helical" evidence="3">
    <location>
        <begin position="369"/>
        <end position="393"/>
    </location>
</feature>
<protein>
    <submittedName>
        <fullName evidence="5">MFS general substrate transporter</fullName>
    </submittedName>
</protein>
<comment type="similarity">
    <text evidence="2">Belongs to the major facilitator superfamily. Monocarboxylate porter (TC 2.A.1.13) family.</text>
</comment>
<feature type="transmembrane region" description="Helical" evidence="3">
    <location>
        <begin position="413"/>
        <end position="433"/>
    </location>
</feature>
<dbReference type="Proteomes" id="UP000799536">
    <property type="component" value="Unassembled WGS sequence"/>
</dbReference>
<evidence type="ECO:0000259" key="4">
    <source>
        <dbReference type="PROSITE" id="PS50850"/>
    </source>
</evidence>
<evidence type="ECO:0000256" key="3">
    <source>
        <dbReference type="SAM" id="Phobius"/>
    </source>
</evidence>
<dbReference type="InterPro" id="IPR050327">
    <property type="entry name" value="Proton-linked_MCT"/>
</dbReference>
<feature type="transmembrane region" description="Helical" evidence="3">
    <location>
        <begin position="204"/>
        <end position="224"/>
    </location>
</feature>
<feature type="transmembrane region" description="Helical" evidence="3">
    <location>
        <begin position="114"/>
        <end position="131"/>
    </location>
</feature>
<comment type="subcellular location">
    <subcellularLocation>
        <location evidence="1">Membrane</location>
        <topology evidence="1">Multi-pass membrane protein</topology>
    </subcellularLocation>
</comment>
<dbReference type="Gene3D" id="1.20.1250.20">
    <property type="entry name" value="MFS general substrate transporter like domains"/>
    <property type="match status" value="2"/>
</dbReference>
<dbReference type="AlphaFoldDB" id="A0A9P4N273"/>
<feature type="transmembrane region" description="Helical" evidence="3">
    <location>
        <begin position="244"/>
        <end position="267"/>
    </location>
</feature>
<gene>
    <name evidence="5" type="ORF">GQ43DRAFT_152080</name>
</gene>
<proteinExistence type="inferred from homology"/>
<evidence type="ECO:0000256" key="1">
    <source>
        <dbReference type="ARBA" id="ARBA00004141"/>
    </source>
</evidence>
<feature type="transmembrane region" description="Helical" evidence="3">
    <location>
        <begin position="171"/>
        <end position="192"/>
    </location>
</feature>
<evidence type="ECO:0000313" key="5">
    <source>
        <dbReference type="EMBL" id="KAF2204515.1"/>
    </source>
</evidence>
<keyword evidence="3" id="KW-0472">Membrane</keyword>
<feature type="transmembrane region" description="Helical" evidence="3">
    <location>
        <begin position="311"/>
        <end position="330"/>
    </location>
</feature>
<dbReference type="GO" id="GO:0022857">
    <property type="term" value="F:transmembrane transporter activity"/>
    <property type="evidence" value="ECO:0007669"/>
    <property type="project" value="InterPro"/>
</dbReference>
<keyword evidence="3" id="KW-1133">Transmembrane helix</keyword>
<name>A0A9P4N273_9PLEO</name>
<dbReference type="InterPro" id="IPR036259">
    <property type="entry name" value="MFS_trans_sf"/>
</dbReference>
<dbReference type="OrthoDB" id="6499973at2759"/>
<dbReference type="Pfam" id="PF07690">
    <property type="entry name" value="MFS_1"/>
    <property type="match status" value="1"/>
</dbReference>
<evidence type="ECO:0000256" key="2">
    <source>
        <dbReference type="ARBA" id="ARBA00006727"/>
    </source>
</evidence>
<dbReference type="PROSITE" id="PS50850">
    <property type="entry name" value="MFS"/>
    <property type="match status" value="1"/>
</dbReference>
<feature type="domain" description="Major facilitator superfamily (MFS) profile" evidence="4">
    <location>
        <begin position="245"/>
        <end position="443"/>
    </location>
</feature>